<proteinExistence type="predicted"/>
<dbReference type="PANTHER" id="PTHR30055:SF223">
    <property type="entry name" value="HTH-TYPE TRANSCRIPTIONAL REGULATOR UIDR"/>
    <property type="match status" value="1"/>
</dbReference>
<sequence>MSGTARQVPRKIPRQERSRRMVERILDSCARLLIAGGYDGVSTHRIAADAGISSGSLYQYFPNKDAIVAMTVERMIGEIAGGLLSALTAGGAGAPEQQVRAAVAAALDLTEQNRELVRVLVEQMPRLGGSTELKIVEQRAGDLIAGYLAAVTRAGDPGRASAMAWMAFHAFQQIIIRYVLDRPAIPRAQFVDELTRLLITFTGRRR</sequence>
<dbReference type="GO" id="GO:0000976">
    <property type="term" value="F:transcription cis-regulatory region binding"/>
    <property type="evidence" value="ECO:0007669"/>
    <property type="project" value="TreeGrafter"/>
</dbReference>
<name>A0A2S5ZXC9_9NOCA</name>
<evidence type="ECO:0000313" key="4">
    <source>
        <dbReference type="EMBL" id="PPJ22672.1"/>
    </source>
</evidence>
<dbReference type="Gene3D" id="1.10.357.10">
    <property type="entry name" value="Tetracycline Repressor, domain 2"/>
    <property type="match status" value="1"/>
</dbReference>
<dbReference type="RefSeq" id="WP_104364546.1">
    <property type="nucleotide sequence ID" value="NZ_PSZD01000028.1"/>
</dbReference>
<organism evidence="4 5">
    <name type="scientific">Nocardia nova</name>
    <dbReference type="NCBI Taxonomy" id="37330"/>
    <lineage>
        <taxon>Bacteria</taxon>
        <taxon>Bacillati</taxon>
        <taxon>Actinomycetota</taxon>
        <taxon>Actinomycetes</taxon>
        <taxon>Mycobacteriales</taxon>
        <taxon>Nocardiaceae</taxon>
        <taxon>Nocardia</taxon>
    </lineage>
</organism>
<evidence type="ECO:0000256" key="1">
    <source>
        <dbReference type="ARBA" id="ARBA00023125"/>
    </source>
</evidence>
<dbReference type="InterPro" id="IPR023772">
    <property type="entry name" value="DNA-bd_HTH_TetR-type_CS"/>
</dbReference>
<evidence type="ECO:0000259" key="3">
    <source>
        <dbReference type="PROSITE" id="PS50977"/>
    </source>
</evidence>
<dbReference type="Pfam" id="PF17918">
    <property type="entry name" value="TetR_C_15"/>
    <property type="match status" value="1"/>
</dbReference>
<keyword evidence="1 2" id="KW-0238">DNA-binding</keyword>
<dbReference type="PRINTS" id="PR00455">
    <property type="entry name" value="HTHTETR"/>
</dbReference>
<dbReference type="SUPFAM" id="SSF46689">
    <property type="entry name" value="Homeodomain-like"/>
    <property type="match status" value="1"/>
</dbReference>
<dbReference type="PROSITE" id="PS50977">
    <property type="entry name" value="HTH_TETR_2"/>
    <property type="match status" value="1"/>
</dbReference>
<dbReference type="PROSITE" id="PS01081">
    <property type="entry name" value="HTH_TETR_1"/>
    <property type="match status" value="1"/>
</dbReference>
<gene>
    <name evidence="4" type="ORF">C5F51_30560</name>
</gene>
<dbReference type="InterPro" id="IPR050109">
    <property type="entry name" value="HTH-type_TetR-like_transc_reg"/>
</dbReference>
<dbReference type="GO" id="GO:0003700">
    <property type="term" value="F:DNA-binding transcription factor activity"/>
    <property type="evidence" value="ECO:0007669"/>
    <property type="project" value="TreeGrafter"/>
</dbReference>
<feature type="DNA-binding region" description="H-T-H motif" evidence="2">
    <location>
        <begin position="42"/>
        <end position="61"/>
    </location>
</feature>
<dbReference type="Pfam" id="PF00440">
    <property type="entry name" value="TetR_N"/>
    <property type="match status" value="1"/>
</dbReference>
<dbReference type="AlphaFoldDB" id="A0A2S5ZXC9"/>
<reference evidence="4 5" key="1">
    <citation type="submission" date="2018-02" db="EMBL/GenBank/DDBJ databases">
        <title>8 Nocardia nova and 1 Nocardia cyriacigeorgica strain used for evolution to TMP-SMX.</title>
        <authorList>
            <person name="Mehta H."/>
            <person name="Weng J."/>
            <person name="Shamoo Y."/>
        </authorList>
    </citation>
    <scope>NUCLEOTIDE SEQUENCE [LARGE SCALE GENOMIC DNA]</scope>
    <source>
        <strain evidence="4 5">BAA2227</strain>
    </source>
</reference>
<evidence type="ECO:0000313" key="5">
    <source>
        <dbReference type="Proteomes" id="UP000238356"/>
    </source>
</evidence>
<dbReference type="InterPro" id="IPR001647">
    <property type="entry name" value="HTH_TetR"/>
</dbReference>
<evidence type="ECO:0000256" key="2">
    <source>
        <dbReference type="PROSITE-ProRule" id="PRU00335"/>
    </source>
</evidence>
<accession>A0A2S5ZXC9</accession>
<dbReference type="Proteomes" id="UP000238356">
    <property type="component" value="Unassembled WGS sequence"/>
</dbReference>
<dbReference type="InterPro" id="IPR009057">
    <property type="entry name" value="Homeodomain-like_sf"/>
</dbReference>
<comment type="caution">
    <text evidence="4">The sequence shown here is derived from an EMBL/GenBank/DDBJ whole genome shotgun (WGS) entry which is preliminary data.</text>
</comment>
<keyword evidence="5" id="KW-1185">Reference proteome</keyword>
<dbReference type="PANTHER" id="PTHR30055">
    <property type="entry name" value="HTH-TYPE TRANSCRIPTIONAL REGULATOR RUTR"/>
    <property type="match status" value="1"/>
</dbReference>
<dbReference type="EMBL" id="PSZD01000028">
    <property type="protein sequence ID" value="PPJ22672.1"/>
    <property type="molecule type" value="Genomic_DNA"/>
</dbReference>
<protein>
    <submittedName>
        <fullName evidence="4">TetR family transcriptional regulator</fullName>
    </submittedName>
</protein>
<dbReference type="InterPro" id="IPR041669">
    <property type="entry name" value="TetR_C_15"/>
</dbReference>
<feature type="domain" description="HTH tetR-type" evidence="3">
    <location>
        <begin position="19"/>
        <end position="79"/>
    </location>
</feature>